<dbReference type="InterPro" id="IPR036291">
    <property type="entry name" value="NAD(P)-bd_dom_sf"/>
</dbReference>
<organism evidence="6 7">
    <name type="scientific">Candidatus Sediminicultor quintus</name>
    <dbReference type="NCBI Taxonomy" id="1797291"/>
    <lineage>
        <taxon>Bacteria</taxon>
        <taxon>Pseudomonadati</taxon>
        <taxon>Atribacterota</taxon>
        <taxon>Candidatus Phoenicimicrobiia</taxon>
        <taxon>Candidatus Pheonicimicrobiales</taxon>
        <taxon>Candidatus Phoenicimicrobiaceae</taxon>
        <taxon>Candidatus Sediminicultor</taxon>
    </lineage>
</organism>
<dbReference type="SUPFAM" id="SSF50129">
    <property type="entry name" value="GroES-like"/>
    <property type="match status" value="1"/>
</dbReference>
<dbReference type="PANTHER" id="PTHR43401:SF2">
    <property type="entry name" value="L-THREONINE 3-DEHYDROGENASE"/>
    <property type="match status" value="1"/>
</dbReference>
<dbReference type="Pfam" id="PF08240">
    <property type="entry name" value="ADH_N"/>
    <property type="match status" value="1"/>
</dbReference>
<dbReference type="InterPro" id="IPR013149">
    <property type="entry name" value="ADH-like_C"/>
</dbReference>
<evidence type="ECO:0000256" key="2">
    <source>
        <dbReference type="ARBA" id="ARBA00022833"/>
    </source>
</evidence>
<dbReference type="PANTHER" id="PTHR43401">
    <property type="entry name" value="L-THREONINE 3-DEHYDROGENASE"/>
    <property type="match status" value="1"/>
</dbReference>
<evidence type="ECO:0000313" key="6">
    <source>
        <dbReference type="EMBL" id="OGD15520.1"/>
    </source>
</evidence>
<keyword evidence="2 4" id="KW-0862">Zinc</keyword>
<feature type="domain" description="Enoyl reductase (ER)" evidence="5">
    <location>
        <begin position="8"/>
        <end position="345"/>
    </location>
</feature>
<evidence type="ECO:0000313" key="7">
    <source>
        <dbReference type="Proteomes" id="UP000177701"/>
    </source>
</evidence>
<dbReference type="InterPro" id="IPR020843">
    <property type="entry name" value="ER"/>
</dbReference>
<dbReference type="Gene3D" id="3.40.50.720">
    <property type="entry name" value="NAD(P)-binding Rossmann-like Domain"/>
    <property type="match status" value="1"/>
</dbReference>
<dbReference type="PROSITE" id="PS00059">
    <property type="entry name" value="ADH_ZINC"/>
    <property type="match status" value="1"/>
</dbReference>
<accession>A0A1F5AAE5</accession>
<comment type="cofactor">
    <cofactor evidence="4">
        <name>Zn(2+)</name>
        <dbReference type="ChEBI" id="CHEBI:29105"/>
    </cofactor>
</comment>
<dbReference type="InterPro" id="IPR002328">
    <property type="entry name" value="ADH_Zn_CS"/>
</dbReference>
<comment type="similarity">
    <text evidence="4">Belongs to the zinc-containing alcohol dehydrogenase family.</text>
</comment>
<dbReference type="SUPFAM" id="SSF51735">
    <property type="entry name" value="NAD(P)-binding Rossmann-fold domains"/>
    <property type="match status" value="1"/>
</dbReference>
<dbReference type="Proteomes" id="UP000177701">
    <property type="component" value="Unassembled WGS sequence"/>
</dbReference>
<reference evidence="6 7" key="1">
    <citation type="journal article" date="2016" name="Nat. Commun.">
        <title>Thousands of microbial genomes shed light on interconnected biogeochemical processes in an aquifer system.</title>
        <authorList>
            <person name="Anantharaman K."/>
            <person name="Brown C.T."/>
            <person name="Hug L.A."/>
            <person name="Sharon I."/>
            <person name="Castelle C.J."/>
            <person name="Probst A.J."/>
            <person name="Thomas B.C."/>
            <person name="Singh A."/>
            <person name="Wilkins M.J."/>
            <person name="Karaoz U."/>
            <person name="Brodie E.L."/>
            <person name="Williams K.H."/>
            <person name="Hubbard S.S."/>
            <person name="Banfield J.F."/>
        </authorList>
    </citation>
    <scope>NUCLEOTIDE SEQUENCE [LARGE SCALE GENOMIC DNA]</scope>
</reference>
<comment type="caution">
    <text evidence="6">The sequence shown here is derived from an EMBL/GenBank/DDBJ whole genome shotgun (WGS) entry which is preliminary data.</text>
</comment>
<evidence type="ECO:0000256" key="4">
    <source>
        <dbReference type="RuleBase" id="RU361277"/>
    </source>
</evidence>
<name>A0A1F5AAE5_9BACT</name>
<dbReference type="GO" id="GO:0008270">
    <property type="term" value="F:zinc ion binding"/>
    <property type="evidence" value="ECO:0007669"/>
    <property type="project" value="InterPro"/>
</dbReference>
<evidence type="ECO:0000256" key="1">
    <source>
        <dbReference type="ARBA" id="ARBA00022723"/>
    </source>
</evidence>
<dbReference type="Pfam" id="PF00107">
    <property type="entry name" value="ADH_zinc_N"/>
    <property type="match status" value="1"/>
</dbReference>
<keyword evidence="3" id="KW-0560">Oxidoreductase</keyword>
<dbReference type="InterPro" id="IPR013154">
    <property type="entry name" value="ADH-like_N"/>
</dbReference>
<dbReference type="InterPro" id="IPR050129">
    <property type="entry name" value="Zn_alcohol_dh"/>
</dbReference>
<dbReference type="GO" id="GO:0016616">
    <property type="term" value="F:oxidoreductase activity, acting on the CH-OH group of donors, NAD or NADP as acceptor"/>
    <property type="evidence" value="ECO:0007669"/>
    <property type="project" value="UniProtKB-ARBA"/>
</dbReference>
<dbReference type="SMART" id="SM00829">
    <property type="entry name" value="PKS_ER"/>
    <property type="match status" value="1"/>
</dbReference>
<sequence>MLAAIYKGRNKIDVEEIPIPEINENELLIKVKACNICGTDIKILKYGYHRMKEGEHRILGHEVVGEVVKKGKNISTLNLGDRVAVAPNIGCGHCYLCAAGYNNLCNDYEAFGINLDGGFAEYMKVTDKAIIGGNLMIIPENLSFLEASINEPFSCVYNAYESLKTSPIDNVLIAGAGAIGLLHLILSKIAGAKKVMVSDISDDRLKIAKKYRADITLNPSKVNLKEEVFINTGGKGADVIITACSVPSVQEEALNLAAKLGRINFFGGLPEGKDSIMFKSNIVHYRQLKITATTGSTISQFIKSMEILSNKEFDIQGLITHTFGLEEIKDAFEKVISGKGLKISIVP</sequence>
<dbReference type="AlphaFoldDB" id="A0A1F5AAE5"/>
<dbReference type="InterPro" id="IPR011032">
    <property type="entry name" value="GroES-like_sf"/>
</dbReference>
<evidence type="ECO:0000256" key="3">
    <source>
        <dbReference type="ARBA" id="ARBA00023002"/>
    </source>
</evidence>
<gene>
    <name evidence="6" type="ORF">A2V47_01940</name>
</gene>
<dbReference type="CDD" id="cd08235">
    <property type="entry name" value="iditol_2_DH_like"/>
    <property type="match status" value="1"/>
</dbReference>
<proteinExistence type="inferred from homology"/>
<evidence type="ECO:0000259" key="5">
    <source>
        <dbReference type="SMART" id="SM00829"/>
    </source>
</evidence>
<dbReference type="EMBL" id="MEYH01000054">
    <property type="protein sequence ID" value="OGD15520.1"/>
    <property type="molecule type" value="Genomic_DNA"/>
</dbReference>
<dbReference type="STRING" id="1797291.A2V47_01940"/>
<dbReference type="Gene3D" id="3.90.180.10">
    <property type="entry name" value="Medium-chain alcohol dehydrogenases, catalytic domain"/>
    <property type="match status" value="1"/>
</dbReference>
<keyword evidence="1 4" id="KW-0479">Metal-binding</keyword>
<protein>
    <recommendedName>
        <fullName evidence="5">Enoyl reductase (ER) domain-containing protein</fullName>
    </recommendedName>
</protein>